<organism evidence="7 8">
    <name type="scientific">Halorubrum xinjiangense</name>
    <dbReference type="NCBI Taxonomy" id="261291"/>
    <lineage>
        <taxon>Archaea</taxon>
        <taxon>Methanobacteriati</taxon>
        <taxon>Methanobacteriota</taxon>
        <taxon>Stenosarchaea group</taxon>
        <taxon>Halobacteria</taxon>
        <taxon>Halobacteriales</taxon>
        <taxon>Haloferacaceae</taxon>
        <taxon>Halorubrum</taxon>
    </lineage>
</organism>
<keyword evidence="4" id="KW-0808">Transferase</keyword>
<dbReference type="GO" id="GO:0043565">
    <property type="term" value="F:sequence-specific DNA binding"/>
    <property type="evidence" value="ECO:0007669"/>
    <property type="project" value="TreeGrafter"/>
</dbReference>
<keyword evidence="5" id="KW-0949">S-adenosyl-L-methionine</keyword>
<dbReference type="NCBIfam" id="TIGR00571">
    <property type="entry name" value="dam"/>
    <property type="match status" value="1"/>
</dbReference>
<dbReference type="PANTHER" id="PTHR30481:SF3">
    <property type="entry name" value="DNA ADENINE METHYLASE"/>
    <property type="match status" value="1"/>
</dbReference>
<dbReference type="GO" id="GO:1904047">
    <property type="term" value="F:S-adenosyl-L-methionine binding"/>
    <property type="evidence" value="ECO:0007669"/>
    <property type="project" value="TreeGrafter"/>
</dbReference>
<evidence type="ECO:0000313" key="7">
    <source>
        <dbReference type="EMBL" id="SDF95097.1"/>
    </source>
</evidence>
<dbReference type="SUPFAM" id="SSF53335">
    <property type="entry name" value="S-adenosyl-L-methionine-dependent methyltransferases"/>
    <property type="match status" value="1"/>
</dbReference>
<dbReference type="GO" id="GO:0009307">
    <property type="term" value="P:DNA restriction-modification system"/>
    <property type="evidence" value="ECO:0007669"/>
    <property type="project" value="InterPro"/>
</dbReference>
<dbReference type="Gene3D" id="3.40.50.150">
    <property type="entry name" value="Vaccinia Virus protein VP39"/>
    <property type="match status" value="1"/>
</dbReference>
<dbReference type="Pfam" id="PF02086">
    <property type="entry name" value="MethyltransfD12"/>
    <property type="match status" value="1"/>
</dbReference>
<dbReference type="PRINTS" id="PR00505">
    <property type="entry name" value="D12N6MTFRASE"/>
</dbReference>
<dbReference type="AlphaFoldDB" id="A0A1G7Q930"/>
<dbReference type="InterPro" id="IPR023095">
    <property type="entry name" value="Ade_MeTrfase_dom_2"/>
</dbReference>
<dbReference type="InterPro" id="IPR012327">
    <property type="entry name" value="MeTrfase_D12"/>
</dbReference>
<evidence type="ECO:0000256" key="4">
    <source>
        <dbReference type="ARBA" id="ARBA00022679"/>
    </source>
</evidence>
<dbReference type="Proteomes" id="UP000324020">
    <property type="component" value="Unassembled WGS sequence"/>
</dbReference>
<evidence type="ECO:0000313" key="8">
    <source>
        <dbReference type="Proteomes" id="UP000324020"/>
    </source>
</evidence>
<keyword evidence="8" id="KW-1185">Reference proteome</keyword>
<dbReference type="OrthoDB" id="372040at2157"/>
<dbReference type="InterPro" id="IPR012263">
    <property type="entry name" value="M_m6A_EcoRV"/>
</dbReference>
<dbReference type="Gene3D" id="1.10.1020.10">
    <property type="entry name" value="Adenine-specific Methyltransferase, Domain 2"/>
    <property type="match status" value="1"/>
</dbReference>
<dbReference type="PANTHER" id="PTHR30481">
    <property type="entry name" value="DNA ADENINE METHYLASE"/>
    <property type="match status" value="1"/>
</dbReference>
<evidence type="ECO:0000256" key="6">
    <source>
        <dbReference type="ARBA" id="ARBA00047942"/>
    </source>
</evidence>
<dbReference type="EMBL" id="FNBO01000011">
    <property type="protein sequence ID" value="SDF95097.1"/>
    <property type="molecule type" value="Genomic_DNA"/>
</dbReference>
<dbReference type="RefSeq" id="WP_149799366.1">
    <property type="nucleotide sequence ID" value="NZ_FNBO01000011.1"/>
</dbReference>
<evidence type="ECO:0000256" key="2">
    <source>
        <dbReference type="ARBA" id="ARBA00011900"/>
    </source>
</evidence>
<sequence length="288" mass="33425">MADPILKWVGGKRQLLSDIRSHFPIEYDQYHEPFIGGGAVFFELEPASGSINDLNRRLINFYKTIRDYPERLIEENEIHTYEEEYYYEARDRFNELHTLEERTVNQEIEEASLMLYLNRTGYNGLYRENQSGEFNVPFGEHSNPDYIRERQIRAASAILEDIGISNTDFSYIIDRATSNDLVYFDPPYEPVSKTADFTQYQSEGFDKSDQERLRDIGAQLNDAGIHVVISNSPPVWELYKDLPDFSVNYVDAARMINSDADSRGDVAEVIITNVPTKQQQQQNLQDYV</sequence>
<dbReference type="GO" id="GO:0006298">
    <property type="term" value="P:mismatch repair"/>
    <property type="evidence" value="ECO:0007669"/>
    <property type="project" value="TreeGrafter"/>
</dbReference>
<dbReference type="GO" id="GO:0009007">
    <property type="term" value="F:site-specific DNA-methyltransferase (adenine-specific) activity"/>
    <property type="evidence" value="ECO:0007669"/>
    <property type="project" value="UniProtKB-EC"/>
</dbReference>
<dbReference type="InterPro" id="IPR029063">
    <property type="entry name" value="SAM-dependent_MTases_sf"/>
</dbReference>
<accession>A0A1G7Q930</accession>
<proteinExistence type="inferred from homology"/>
<dbReference type="PIRSF" id="PIRSF000398">
    <property type="entry name" value="M_m6A_EcoRV"/>
    <property type="match status" value="1"/>
</dbReference>
<keyword evidence="3 7" id="KW-0489">Methyltransferase</keyword>
<evidence type="ECO:0000256" key="1">
    <source>
        <dbReference type="ARBA" id="ARBA00006594"/>
    </source>
</evidence>
<comment type="catalytic activity">
    <reaction evidence="6">
        <text>a 2'-deoxyadenosine in DNA + S-adenosyl-L-methionine = an N(6)-methyl-2'-deoxyadenosine in DNA + S-adenosyl-L-homocysteine + H(+)</text>
        <dbReference type="Rhea" id="RHEA:15197"/>
        <dbReference type="Rhea" id="RHEA-COMP:12418"/>
        <dbReference type="Rhea" id="RHEA-COMP:12419"/>
        <dbReference type="ChEBI" id="CHEBI:15378"/>
        <dbReference type="ChEBI" id="CHEBI:57856"/>
        <dbReference type="ChEBI" id="CHEBI:59789"/>
        <dbReference type="ChEBI" id="CHEBI:90615"/>
        <dbReference type="ChEBI" id="CHEBI:90616"/>
        <dbReference type="EC" id="2.1.1.72"/>
    </reaction>
</comment>
<evidence type="ECO:0000256" key="3">
    <source>
        <dbReference type="ARBA" id="ARBA00022603"/>
    </source>
</evidence>
<reference evidence="7 8" key="1">
    <citation type="submission" date="2016-10" db="EMBL/GenBank/DDBJ databases">
        <authorList>
            <person name="Varghese N."/>
            <person name="Submissions S."/>
        </authorList>
    </citation>
    <scope>NUCLEOTIDE SEQUENCE [LARGE SCALE GENOMIC DNA]</scope>
    <source>
        <strain evidence="7 8">CGMCC 1.3527</strain>
    </source>
</reference>
<name>A0A1G7Q930_9EURY</name>
<dbReference type="PROSITE" id="PS00092">
    <property type="entry name" value="N6_MTASE"/>
    <property type="match status" value="1"/>
</dbReference>
<evidence type="ECO:0000256" key="5">
    <source>
        <dbReference type="ARBA" id="ARBA00022691"/>
    </source>
</evidence>
<dbReference type="GO" id="GO:0032259">
    <property type="term" value="P:methylation"/>
    <property type="evidence" value="ECO:0007669"/>
    <property type="project" value="UniProtKB-KW"/>
</dbReference>
<dbReference type="EC" id="2.1.1.72" evidence="2"/>
<protein>
    <recommendedName>
        <fullName evidence="2">site-specific DNA-methyltransferase (adenine-specific)</fullName>
        <ecNumber evidence="2">2.1.1.72</ecNumber>
    </recommendedName>
</protein>
<gene>
    <name evidence="7" type="ORF">SAMN04488067_11193</name>
</gene>
<dbReference type="InterPro" id="IPR002052">
    <property type="entry name" value="DNA_methylase_N6_adenine_CS"/>
</dbReference>
<comment type="similarity">
    <text evidence="1">Belongs to the N(4)/N(6)-methyltransferase family.</text>
</comment>